<gene>
    <name evidence="2" type="ORF">QJ521_04255</name>
</gene>
<dbReference type="AlphaFoldDB" id="A0AAW6U4E9"/>
<dbReference type="InterPro" id="IPR043751">
    <property type="entry name" value="DUF5696"/>
</dbReference>
<name>A0AAW6U4E9_9MOLU</name>
<keyword evidence="1" id="KW-1133">Transmembrane helix</keyword>
<dbReference type="EMBL" id="JASCXW010000010">
    <property type="protein sequence ID" value="MDI6452767.1"/>
    <property type="molecule type" value="Genomic_DNA"/>
</dbReference>
<proteinExistence type="predicted"/>
<dbReference type="RefSeq" id="WP_282839192.1">
    <property type="nucleotide sequence ID" value="NZ_JASCXW010000010.1"/>
</dbReference>
<keyword evidence="1" id="KW-0472">Membrane</keyword>
<evidence type="ECO:0000313" key="3">
    <source>
        <dbReference type="Proteomes" id="UP001431532"/>
    </source>
</evidence>
<keyword evidence="3" id="KW-1185">Reference proteome</keyword>
<organism evidence="2 3">
    <name type="scientific">Peloplasma aerotolerans</name>
    <dbReference type="NCBI Taxonomy" id="3044389"/>
    <lineage>
        <taxon>Bacteria</taxon>
        <taxon>Bacillati</taxon>
        <taxon>Mycoplasmatota</taxon>
        <taxon>Mollicutes</taxon>
        <taxon>Acholeplasmatales</taxon>
        <taxon>Acholeplasmataceae</taxon>
        <taxon>Peloplasma</taxon>
    </lineage>
</organism>
<accession>A0AAW6U4E9</accession>
<comment type="caution">
    <text evidence="2">The sequence shown here is derived from an EMBL/GenBank/DDBJ whole genome shotgun (WGS) entry which is preliminary data.</text>
</comment>
<feature type="transmembrane region" description="Helical" evidence="1">
    <location>
        <begin position="7"/>
        <end position="26"/>
    </location>
</feature>
<sequence length="761" mass="87647">MRKFKVLIVMLIISMMIGLVTVYSIGQKRTSTFEVYTSSFEGNSRSLGVVEDTRQVYENYDEQDLIDRNFELISSTEEISMYLNRQIFNIAIVDHSTNYVWYGYYPEYKNKGYTNSVNQLIESGVTVAYYDASTLNEARMSISNPDSGTVITYENISNGIRANLDIVRIGISFAVEVSISADQLNVKIPHDSIVEVPYQTAAMRFPREYKLHSVYVFPYFGSQNYEINGYAFVPDGSGALIRYTDTPYNSAYIRRIYGRDLGFQSAVTTLAHLKTEAPITLPIFGINHGYQQSAFIAEVKSGYGAVELHSYPYRYNNVDINTTFFVYRTRDRSIIRLSGGDTSTIPLINKDPYPFDFEMLYSFLSQEQASYSGMANRYRENLNLDYIEENQSISVHLEVIGIDDKPSLLGKSNVKLTTYSELAYIVEDLGMLGQNDLLISYRSWNQGGFFGSKPNKFNPSSQLGGKKQFNHLMSVLNSKEDVELSLYHDPLVAPSQKAFQTVLRRTTLDMFYAPIDSSRIERGYYRSIEGLSNRLLTNEKKYQSHLITNLSIESVGHLQFSYQLGRKTTYREQMIDEIMAELEKLTDYQIGLYQPADYTFNYISRYYDMFHQSNLYSFMTDSIPFVSMVLSGHVELYTSHLNYVNDLEMMKLRMIEYGLSPSFMITYEESYKLRYTNYEYLYTTQYELWKDKIIDTSHYVGSILNHVVGENIINHRFIDEKVVEITYSNGVTIYVNYSDQIVLINDLTIEPLSATYTEVGS</sequence>
<dbReference type="Pfam" id="PF18952">
    <property type="entry name" value="DUF5696"/>
    <property type="match status" value="1"/>
</dbReference>
<protein>
    <submittedName>
        <fullName evidence="2">DUF5696 domain-containing protein</fullName>
    </submittedName>
</protein>
<evidence type="ECO:0000256" key="1">
    <source>
        <dbReference type="SAM" id="Phobius"/>
    </source>
</evidence>
<evidence type="ECO:0000313" key="2">
    <source>
        <dbReference type="EMBL" id="MDI6452767.1"/>
    </source>
</evidence>
<keyword evidence="1" id="KW-0812">Transmembrane</keyword>
<reference evidence="2" key="1">
    <citation type="submission" date="2023-05" db="EMBL/GenBank/DDBJ databases">
        <title>Mariniplasma microaerophilum sp. nov., a novel anaerobic mollicute isolated from terrestrial mud volcano, Taman Peninsula, Russia.</title>
        <authorList>
            <person name="Khomyakova M.A."/>
            <person name="Merkel A.Y."/>
            <person name="Slobodkin A.I."/>
        </authorList>
    </citation>
    <scope>NUCLEOTIDE SEQUENCE</scope>
    <source>
        <strain evidence="2">M4Ah</strain>
    </source>
</reference>
<dbReference type="Proteomes" id="UP001431532">
    <property type="component" value="Unassembled WGS sequence"/>
</dbReference>